<dbReference type="SUPFAM" id="SSF56219">
    <property type="entry name" value="DNase I-like"/>
    <property type="match status" value="1"/>
</dbReference>
<keyword evidence="3" id="KW-0269">Exonuclease</keyword>
<dbReference type="Pfam" id="PF03372">
    <property type="entry name" value="Exo_endo_phos"/>
    <property type="match status" value="1"/>
</dbReference>
<keyword evidence="1" id="KW-0472">Membrane</keyword>
<dbReference type="OrthoDB" id="9796594at2"/>
<reference evidence="3 4" key="1">
    <citation type="submission" date="2018-06" db="EMBL/GenBank/DDBJ databases">
        <title>Genomic Encyclopedia of Archaeal and Bacterial Type Strains, Phase II (KMG-II): from individual species to whole genera.</title>
        <authorList>
            <person name="Goeker M."/>
        </authorList>
    </citation>
    <scope>NUCLEOTIDE SEQUENCE [LARGE SCALE GENOMIC DNA]</scope>
    <source>
        <strain evidence="3 4">DSM 12408</strain>
    </source>
</reference>
<feature type="transmembrane region" description="Helical" evidence="1">
    <location>
        <begin position="7"/>
        <end position="29"/>
    </location>
</feature>
<evidence type="ECO:0000256" key="1">
    <source>
        <dbReference type="SAM" id="Phobius"/>
    </source>
</evidence>
<gene>
    <name evidence="3" type="ORF">LX77_00283</name>
</gene>
<evidence type="ECO:0000313" key="4">
    <source>
        <dbReference type="Proteomes" id="UP000248987"/>
    </source>
</evidence>
<dbReference type="GO" id="GO:0004527">
    <property type="term" value="F:exonuclease activity"/>
    <property type="evidence" value="ECO:0007669"/>
    <property type="project" value="UniProtKB-KW"/>
</dbReference>
<dbReference type="InterPro" id="IPR036691">
    <property type="entry name" value="Endo/exonu/phosph_ase_sf"/>
</dbReference>
<dbReference type="AlphaFoldDB" id="A0A1A7R3I4"/>
<dbReference type="GO" id="GO:0004519">
    <property type="term" value="F:endonuclease activity"/>
    <property type="evidence" value="ECO:0007669"/>
    <property type="project" value="UniProtKB-KW"/>
</dbReference>
<comment type="caution">
    <text evidence="3">The sequence shown here is derived from an EMBL/GenBank/DDBJ whole genome shotgun (WGS) entry which is preliminary data.</text>
</comment>
<keyword evidence="3" id="KW-0255">Endonuclease</keyword>
<dbReference type="InterPro" id="IPR005135">
    <property type="entry name" value="Endo/exonuclease/phosphatase"/>
</dbReference>
<dbReference type="RefSeq" id="WP_066432575.1">
    <property type="nucleotide sequence ID" value="NZ_LZRN01000010.1"/>
</dbReference>
<keyword evidence="1" id="KW-1133">Transmembrane helix</keyword>
<keyword evidence="4" id="KW-1185">Reference proteome</keyword>
<feature type="transmembrane region" description="Helical" evidence="1">
    <location>
        <begin position="41"/>
        <end position="60"/>
    </location>
</feature>
<evidence type="ECO:0000313" key="3">
    <source>
        <dbReference type="EMBL" id="RAJ27709.1"/>
    </source>
</evidence>
<keyword evidence="3" id="KW-0378">Hydrolase</keyword>
<evidence type="ECO:0000259" key="2">
    <source>
        <dbReference type="Pfam" id="PF03372"/>
    </source>
</evidence>
<dbReference type="Proteomes" id="UP000248987">
    <property type="component" value="Unassembled WGS sequence"/>
</dbReference>
<keyword evidence="1" id="KW-0812">Transmembrane</keyword>
<sequence length="333" mass="38062">MEKTRKILYIILCFIAGILAIGSILSIFRDTESRYLKMLDFMRIQFFITSVLSLVLLIIVTKKWFWYGYLVLSGLLIGLIVNGSYLINYTPLVSVEVSAAKDTFASGSQLRLLLINVKMSNNQAQPLINLIELKKPDLILGMEVNEWWSKQFESFKDEYPYSIKAINDVTYGMVLYSKFPLESSDVSYLNNRKVPSFESTVSLPNGQKISFHALHPVPPTHFEDLPDNEGQQESAMKILGDKVSGRTYPTIVAGDMNDVVWSHVDALTLTENLLYDVRVGRGFYNSFNANNIFMRWPLDHVFVTKEFRLKALERLSKIGSDHFPMFVTLVLQE</sequence>
<dbReference type="EMBL" id="QLLQ01000001">
    <property type="protein sequence ID" value="RAJ27709.1"/>
    <property type="molecule type" value="Genomic_DNA"/>
</dbReference>
<protein>
    <submittedName>
        <fullName evidence="3">Endonuclease/exonuclease/phosphatase (EEP) superfamily protein YafD</fullName>
    </submittedName>
</protein>
<dbReference type="Gene3D" id="3.60.10.10">
    <property type="entry name" value="Endonuclease/exonuclease/phosphatase"/>
    <property type="match status" value="1"/>
</dbReference>
<accession>A0A1A7R3I4</accession>
<feature type="transmembrane region" description="Helical" evidence="1">
    <location>
        <begin position="67"/>
        <end position="87"/>
    </location>
</feature>
<feature type="domain" description="Endonuclease/exonuclease/phosphatase" evidence="2">
    <location>
        <begin position="116"/>
        <end position="322"/>
    </location>
</feature>
<keyword evidence="3" id="KW-0540">Nuclease</keyword>
<organism evidence="3 4">
    <name type="scientific">Gelidibacter algens</name>
    <dbReference type="NCBI Taxonomy" id="49280"/>
    <lineage>
        <taxon>Bacteria</taxon>
        <taxon>Pseudomonadati</taxon>
        <taxon>Bacteroidota</taxon>
        <taxon>Flavobacteriia</taxon>
        <taxon>Flavobacteriales</taxon>
        <taxon>Flavobacteriaceae</taxon>
        <taxon>Gelidibacter</taxon>
    </lineage>
</organism>
<proteinExistence type="predicted"/>
<name>A0A1A7R3I4_9FLAO</name>